<keyword evidence="2" id="KW-1133">Transmembrane helix</keyword>
<proteinExistence type="predicted"/>
<accession>A0A1Y2HIF3</accession>
<feature type="transmembrane region" description="Helical" evidence="2">
    <location>
        <begin position="179"/>
        <end position="198"/>
    </location>
</feature>
<feature type="compositionally biased region" description="Basic and acidic residues" evidence="1">
    <location>
        <begin position="66"/>
        <end position="76"/>
    </location>
</feature>
<sequence length="290" mass="31916">MGVFGKKKDKKEKETGEPSPAPSTNADGPRSRSPSNVAAAVPLPDSPIKQGATLTATNAEVPVKSSKSDKKEDKKATKSGGGDVSITVPTPADAYGADDPKHPMPTKPRNRCCCLFHMPTSIVLMIVLLLFNDVWFAWHSMNQRGQATEIFESMRTSWQQSGATATMADFFRLRTILDANVIVALVDMVFTLIGLAGVDTESFKLFVVFTFWKAAQFCYSVSTSIVTLTIMEHLKGEANGTDKAKKLLNWETGVSFAGLVLELYFFIFLCIFTHYLRKLNNWKAETGRTT</sequence>
<gene>
    <name evidence="3" type="ORF">BCR44DRAFT_55196</name>
</gene>
<feature type="compositionally biased region" description="Basic residues" evidence="1">
    <location>
        <begin position="1"/>
        <end position="10"/>
    </location>
</feature>
<dbReference type="AlphaFoldDB" id="A0A1Y2HIF3"/>
<dbReference type="Proteomes" id="UP000193411">
    <property type="component" value="Unassembled WGS sequence"/>
</dbReference>
<dbReference type="EMBL" id="MCFL01000029">
    <property type="protein sequence ID" value="ORZ34335.1"/>
    <property type="molecule type" value="Genomic_DNA"/>
</dbReference>
<organism evidence="3 4">
    <name type="scientific">Catenaria anguillulae PL171</name>
    <dbReference type="NCBI Taxonomy" id="765915"/>
    <lineage>
        <taxon>Eukaryota</taxon>
        <taxon>Fungi</taxon>
        <taxon>Fungi incertae sedis</taxon>
        <taxon>Blastocladiomycota</taxon>
        <taxon>Blastocladiomycetes</taxon>
        <taxon>Blastocladiales</taxon>
        <taxon>Catenariaceae</taxon>
        <taxon>Catenaria</taxon>
    </lineage>
</organism>
<dbReference type="OrthoDB" id="5569821at2759"/>
<keyword evidence="4" id="KW-1185">Reference proteome</keyword>
<feature type="transmembrane region" description="Helical" evidence="2">
    <location>
        <begin position="112"/>
        <end position="131"/>
    </location>
</feature>
<keyword evidence="2" id="KW-0812">Transmembrane</keyword>
<feature type="compositionally biased region" description="Polar residues" evidence="1">
    <location>
        <begin position="22"/>
        <end position="36"/>
    </location>
</feature>
<name>A0A1Y2HIF3_9FUNG</name>
<comment type="caution">
    <text evidence="3">The sequence shown here is derived from an EMBL/GenBank/DDBJ whole genome shotgun (WGS) entry which is preliminary data.</text>
</comment>
<keyword evidence="2" id="KW-0472">Membrane</keyword>
<reference evidence="3 4" key="1">
    <citation type="submission" date="2016-07" db="EMBL/GenBank/DDBJ databases">
        <title>Pervasive Adenine N6-methylation of Active Genes in Fungi.</title>
        <authorList>
            <consortium name="DOE Joint Genome Institute"/>
            <person name="Mondo S.J."/>
            <person name="Dannebaum R.O."/>
            <person name="Kuo R.C."/>
            <person name="Labutti K."/>
            <person name="Haridas S."/>
            <person name="Kuo A."/>
            <person name="Salamov A."/>
            <person name="Ahrendt S.R."/>
            <person name="Lipzen A."/>
            <person name="Sullivan W."/>
            <person name="Andreopoulos W.B."/>
            <person name="Clum A."/>
            <person name="Lindquist E."/>
            <person name="Daum C."/>
            <person name="Ramamoorthy G.K."/>
            <person name="Gryganskyi A."/>
            <person name="Culley D."/>
            <person name="Magnuson J.K."/>
            <person name="James T.Y."/>
            <person name="O'Malley M.A."/>
            <person name="Stajich J.E."/>
            <person name="Spatafora J.W."/>
            <person name="Visel A."/>
            <person name="Grigoriev I.V."/>
        </authorList>
    </citation>
    <scope>NUCLEOTIDE SEQUENCE [LARGE SCALE GENOMIC DNA]</scope>
    <source>
        <strain evidence="3 4">PL171</strain>
    </source>
</reference>
<evidence type="ECO:0000256" key="1">
    <source>
        <dbReference type="SAM" id="MobiDB-lite"/>
    </source>
</evidence>
<evidence type="ECO:0000313" key="3">
    <source>
        <dbReference type="EMBL" id="ORZ34335.1"/>
    </source>
</evidence>
<feature type="transmembrane region" description="Helical" evidence="2">
    <location>
        <begin position="254"/>
        <end position="276"/>
    </location>
</feature>
<protein>
    <submittedName>
        <fullName evidence="3">Uncharacterized protein</fullName>
    </submittedName>
</protein>
<evidence type="ECO:0000313" key="4">
    <source>
        <dbReference type="Proteomes" id="UP000193411"/>
    </source>
</evidence>
<feature type="region of interest" description="Disordered" evidence="1">
    <location>
        <begin position="1"/>
        <end position="104"/>
    </location>
</feature>
<evidence type="ECO:0000256" key="2">
    <source>
        <dbReference type="SAM" id="Phobius"/>
    </source>
</evidence>
<feature type="transmembrane region" description="Helical" evidence="2">
    <location>
        <begin position="205"/>
        <end position="234"/>
    </location>
</feature>